<feature type="transmembrane region" description="Helical" evidence="15">
    <location>
        <begin position="55"/>
        <end position="77"/>
    </location>
</feature>
<keyword evidence="12" id="KW-0325">Glycoprotein</keyword>
<feature type="transmembrane region" description="Helical" evidence="15">
    <location>
        <begin position="276"/>
        <end position="303"/>
    </location>
</feature>
<feature type="transmembrane region" description="Helical" evidence="15">
    <location>
        <begin position="928"/>
        <end position="953"/>
    </location>
</feature>
<evidence type="ECO:0000256" key="2">
    <source>
        <dbReference type="ARBA" id="ARBA00022448"/>
    </source>
</evidence>
<protein>
    <recommendedName>
        <fullName evidence="16">Ion transport domain-containing protein</fullName>
    </recommendedName>
</protein>
<evidence type="ECO:0000256" key="12">
    <source>
        <dbReference type="ARBA" id="ARBA00023180"/>
    </source>
</evidence>
<evidence type="ECO:0000256" key="9">
    <source>
        <dbReference type="ARBA" id="ARBA00022989"/>
    </source>
</evidence>
<feature type="transmembrane region" description="Helical" evidence="15">
    <location>
        <begin position="1276"/>
        <end position="1295"/>
    </location>
</feature>
<organism evidence="17">
    <name type="scientific">Chlamydomonas euryale</name>
    <dbReference type="NCBI Taxonomy" id="1486919"/>
    <lineage>
        <taxon>Eukaryota</taxon>
        <taxon>Viridiplantae</taxon>
        <taxon>Chlorophyta</taxon>
        <taxon>core chlorophytes</taxon>
        <taxon>Chlorophyceae</taxon>
        <taxon>CS clade</taxon>
        <taxon>Chlamydomonadales</taxon>
        <taxon>Chlamydomonadaceae</taxon>
        <taxon>Chlamydomonas</taxon>
    </lineage>
</organism>
<comment type="subcellular location">
    <subcellularLocation>
        <location evidence="1">Membrane</location>
        <topology evidence="1">Multi-pass membrane protein</topology>
    </subcellularLocation>
</comment>
<dbReference type="FunFam" id="1.20.120.350:FF:000009">
    <property type="entry name" value="Voltage-dependent T-type calcium channel subunit alpha"/>
    <property type="match status" value="1"/>
</dbReference>
<evidence type="ECO:0000256" key="11">
    <source>
        <dbReference type="ARBA" id="ARBA00023136"/>
    </source>
</evidence>
<dbReference type="EMBL" id="HBEC01038636">
    <property type="protein sequence ID" value="CAD8305148.1"/>
    <property type="molecule type" value="Transcribed_RNA"/>
</dbReference>
<feature type="region of interest" description="Disordered" evidence="14">
    <location>
        <begin position="1738"/>
        <end position="1807"/>
    </location>
</feature>
<feature type="domain" description="Ion transport" evidence="16">
    <location>
        <begin position="1247"/>
        <end position="1524"/>
    </location>
</feature>
<dbReference type="SUPFAM" id="SSF81324">
    <property type="entry name" value="Voltage-gated potassium channels"/>
    <property type="match status" value="4"/>
</dbReference>
<feature type="domain" description="Ion transport" evidence="16">
    <location>
        <begin position="374"/>
        <end position="680"/>
    </location>
</feature>
<feature type="transmembrane region" description="Helical" evidence="15">
    <location>
        <begin position="376"/>
        <end position="397"/>
    </location>
</feature>
<feature type="transmembrane region" description="Helical" evidence="15">
    <location>
        <begin position="1495"/>
        <end position="1519"/>
    </location>
</feature>
<evidence type="ECO:0000256" key="7">
    <source>
        <dbReference type="ARBA" id="ARBA00022837"/>
    </source>
</evidence>
<feature type="transmembrane region" description="Helical" evidence="15">
    <location>
        <begin position="895"/>
        <end position="916"/>
    </location>
</feature>
<dbReference type="PANTHER" id="PTHR45628">
    <property type="entry name" value="VOLTAGE-DEPENDENT CALCIUM CHANNEL TYPE A SUBUNIT ALPHA-1"/>
    <property type="match status" value="1"/>
</dbReference>
<dbReference type="Gene3D" id="1.10.287.70">
    <property type="match status" value="4"/>
</dbReference>
<dbReference type="InterPro" id="IPR050599">
    <property type="entry name" value="VDCC_alpha-1_subunit"/>
</dbReference>
<feature type="region of interest" description="Disordered" evidence="14">
    <location>
        <begin position="683"/>
        <end position="720"/>
    </location>
</feature>
<feature type="transmembrane region" description="Helical" evidence="15">
    <location>
        <begin position="646"/>
        <end position="672"/>
    </location>
</feature>
<evidence type="ECO:0000256" key="15">
    <source>
        <dbReference type="SAM" id="Phobius"/>
    </source>
</evidence>
<dbReference type="GO" id="GO:0098703">
    <property type="term" value="P:calcium ion import across plasma membrane"/>
    <property type="evidence" value="ECO:0007669"/>
    <property type="project" value="TreeGrafter"/>
</dbReference>
<feature type="transmembrane region" description="Helical" evidence="15">
    <location>
        <begin position="1007"/>
        <end position="1025"/>
    </location>
</feature>
<dbReference type="GO" id="GO:0005891">
    <property type="term" value="C:voltage-gated calcium channel complex"/>
    <property type="evidence" value="ECO:0007669"/>
    <property type="project" value="TreeGrafter"/>
</dbReference>
<feature type="transmembrane region" description="Helical" evidence="15">
    <location>
        <begin position="1366"/>
        <end position="1390"/>
    </location>
</feature>
<evidence type="ECO:0000256" key="1">
    <source>
        <dbReference type="ARBA" id="ARBA00004141"/>
    </source>
</evidence>
<keyword evidence="11 15" id="KW-0472">Membrane</keyword>
<name>A0A7R9VTD2_9CHLO</name>
<reference evidence="17" key="1">
    <citation type="submission" date="2021-01" db="EMBL/GenBank/DDBJ databases">
        <authorList>
            <person name="Corre E."/>
            <person name="Pelletier E."/>
            <person name="Niang G."/>
            <person name="Scheremetjew M."/>
            <person name="Finn R."/>
            <person name="Kale V."/>
            <person name="Holt S."/>
            <person name="Cochrane G."/>
            <person name="Meng A."/>
            <person name="Brown T."/>
            <person name="Cohen L."/>
        </authorList>
    </citation>
    <scope>NUCLEOTIDE SEQUENCE</scope>
    <source>
        <strain evidence="17">CCMP219</strain>
    </source>
</reference>
<evidence type="ECO:0000256" key="14">
    <source>
        <dbReference type="SAM" id="MobiDB-lite"/>
    </source>
</evidence>
<keyword evidence="9 15" id="KW-1133">Transmembrane helix</keyword>
<dbReference type="PANTHER" id="PTHR45628:SF7">
    <property type="entry name" value="VOLTAGE-DEPENDENT CALCIUM CHANNEL TYPE A SUBUNIT ALPHA-1"/>
    <property type="match status" value="1"/>
</dbReference>
<feature type="transmembrane region" description="Helical" evidence="15">
    <location>
        <begin position="98"/>
        <end position="125"/>
    </location>
</feature>
<evidence type="ECO:0000256" key="3">
    <source>
        <dbReference type="ARBA" id="ARBA00022568"/>
    </source>
</evidence>
<sequence length="1807" mass="200891">MDSSRPGFKEMALGVALQRANYVFIGIFTAEATAKIIALGFLFAEHTYLRNGWNILDFIVVIMGFLELTSLGNYTFIRCFRVLRPLRTITKIRALKEIVSALIHSLPMLGDVMILTLFFFSVFGITGLEVFRGKYYYRCASPDFSSSYIESTGGIDYVMNVSYIVDLDNVDQVCKGQRTEDVVWTNVSGSPFTEPFGRPAAQQLNAWGYTCRWQPTDNPVSPNYEHGQFCHYWGNPDIGGYRNWDNILVSWIQVYQHLAVQSWSLVMYDSQASVSWWLWILHVVMVLFGGYLIINLTIAVIFINFNKNYNSSLASSSEASGNAGRSSVLLDGELDSLALETHDVESRVTKQGQPSFTRRSWERLRDYCYVVQASKWFEHTTTAMIVLNALVLALLWYNMPQQLMLATTYMNYFFTMYFFAEMLTKLAGLGPQLYAADKMNWFDALVTIVGVVEFIISVLPSANALGGAMSVFRAFRLLRILRLARSWKSLHRILKVLLGSLQSVSWLTLLLLLFLFIAGLLGMAFFGYKTASCSQVEGAQQLCPPGFMYQECPPVLECYVPCTQAEALTWYAVEGSPYGEQAYCEIFPRTPELGVVPQYWAQVGLPSMIVMNYNNIYQAMLTVFVLLTGDDYDVNMKELMVVAGPWLSALYVIGVMIVGIFMILNLFLALLLSNLDQLDETDVYPTSSEQAQEARHDDDDEGHDHDHASSRDPAGRDGSLYLPKQSQQYAAQNHGDWLGADGRCDDTDSLIGVGTEQDEHTRMIKPSPRAWSPGAVSHSQASEPGLVKTAFYGGTVVPLPPILAVPLNPPDMNKARRRASLTQGHFAWGMEHSRSMMPDGVLPNSQLLQATSLDVPPGPQSPEGQQARLEGNSLFLLSPTNPIRVALYQLVTNKWFDGAMLVVIVAASLALCFDDASAVEGSTKGRVLYILDIVFCALFGIEALLKILAYGLIFNGPHSYMRSGWNLLDLLVVSVQVLVLVLEAVISTDLTWLRAFQAVRALRPIRVAARIEGIRVVVVALGLTLPAVSEVILVASLFYFIFAVLGVELFMGKFFLCSSDGEQLNPYYLVPSGNINRTWCEANDGSQTITSSYYHSQIGVAVPPWTLDTQWGSNGVLNRFDNVIMAIWVLIQMATLENWAEVMYQAMQTTQVNEQPLQGANDSVAIYFVVFIIFCSFFILNLVIGVSIDKFNRLKKARGGRSLLLTDRQQDWLTIQRMMATTKPKARYPVPSNALRRACYHVALSNTFDKAMVLVIIANIVTMCMTHEGMSERWKSSLMIADVVFTGIYVVEMGLKQAALGFKAYFQDAWCIFDFIVVVTSVAGVILDYSTTTDMSVIVLLRVLRVLRIIKLIPKARGLQMLMTTLLWSLPALGNVAAVLLMFMFIYAIIGMNLFGHVKLQEALIFQANFQDFPTAMLLLFRMTTVENWNSVMFDCMQMQDCIFVSTSVQLTQPDGSVATVWEGTYLDSEEDAALIASLPHGVAVNQCSPAPALAAIYFVTYMMFVVYLMVQLVIGIILENIETHARIDNMKVKQQHIQDFLETWEDLDPKGTSYIPVASLTTLLHALETPVGVKGASNVSLRVQAIVQDVNIPIRVSEGVQSVHFMETLHALAGRIAGQSLPAEEEFTIHKRMVARLPKDEFPPKYSVGDFYAALNVKAYIQGFLVRRQLQPIVDDLAEDTDAPSPINVELSKPGALQGSRKLMKQTTSFFTGMFRGNKVGPGVLQDCSADEPISAASSRVLSRSETRQGATLDASSQDAHDITSTMSNHFPECGPVSKTHSFRAADAKSKAGSTVQFADGDEGKS</sequence>
<dbReference type="GO" id="GO:0008331">
    <property type="term" value="F:high voltage-gated calcium channel activity"/>
    <property type="evidence" value="ECO:0007669"/>
    <property type="project" value="TreeGrafter"/>
</dbReference>
<dbReference type="InterPro" id="IPR027359">
    <property type="entry name" value="Volt_channel_dom_sf"/>
</dbReference>
<keyword evidence="10" id="KW-0406">Ion transport</keyword>
<feature type="transmembrane region" description="Helical" evidence="15">
    <location>
        <begin position="1164"/>
        <end position="1188"/>
    </location>
</feature>
<evidence type="ECO:0000256" key="5">
    <source>
        <dbReference type="ARBA" id="ARBA00022692"/>
    </source>
</evidence>
<evidence type="ECO:0000256" key="8">
    <source>
        <dbReference type="ARBA" id="ARBA00022882"/>
    </source>
</evidence>
<gene>
    <name evidence="17" type="ORF">CEUR00632_LOCUS17942</name>
</gene>
<evidence type="ECO:0000259" key="16">
    <source>
        <dbReference type="Pfam" id="PF00520"/>
    </source>
</evidence>
<proteinExistence type="predicted"/>
<feature type="transmembrane region" description="Helical" evidence="15">
    <location>
        <begin position="1251"/>
        <end position="1270"/>
    </location>
</feature>
<evidence type="ECO:0000256" key="10">
    <source>
        <dbReference type="ARBA" id="ARBA00023065"/>
    </source>
</evidence>
<feature type="domain" description="Ion transport" evidence="16">
    <location>
        <begin position="15"/>
        <end position="310"/>
    </location>
</feature>
<feature type="transmembrane region" description="Helical" evidence="15">
    <location>
        <begin position="1307"/>
        <end position="1329"/>
    </location>
</feature>
<keyword evidence="4" id="KW-0107">Calcium channel</keyword>
<feature type="compositionally biased region" description="Basic and acidic residues" evidence="14">
    <location>
        <begin position="692"/>
        <end position="715"/>
    </location>
</feature>
<feature type="transmembrane region" description="Helical" evidence="15">
    <location>
        <begin position="441"/>
        <end position="459"/>
    </location>
</feature>
<feature type="transmembrane region" description="Helical" evidence="15">
    <location>
        <begin position="965"/>
        <end position="986"/>
    </location>
</feature>
<feature type="transmembrane region" description="Helical" evidence="15">
    <location>
        <begin position="403"/>
        <end position="420"/>
    </location>
</feature>
<dbReference type="Gene3D" id="1.20.120.350">
    <property type="entry name" value="Voltage-gated potassium channels. Chain C"/>
    <property type="match status" value="4"/>
</dbReference>
<evidence type="ECO:0000256" key="4">
    <source>
        <dbReference type="ARBA" id="ARBA00022673"/>
    </source>
</evidence>
<dbReference type="Gene3D" id="1.10.238.10">
    <property type="entry name" value="EF-hand"/>
    <property type="match status" value="1"/>
</dbReference>
<dbReference type="Pfam" id="PF00520">
    <property type="entry name" value="Ion_trans"/>
    <property type="match status" value="4"/>
</dbReference>
<evidence type="ECO:0000256" key="6">
    <source>
        <dbReference type="ARBA" id="ARBA00022737"/>
    </source>
</evidence>
<keyword evidence="8" id="KW-0851">Voltage-gated channel</keyword>
<feature type="region of interest" description="Disordered" evidence="14">
    <location>
        <begin position="756"/>
        <end position="778"/>
    </location>
</feature>
<keyword evidence="2" id="KW-0813">Transport</keyword>
<keyword evidence="7" id="KW-0106">Calcium</keyword>
<feature type="compositionally biased region" description="Polar residues" evidence="14">
    <location>
        <begin position="1738"/>
        <end position="1770"/>
    </location>
</feature>
<keyword evidence="13" id="KW-0407">Ion channel</keyword>
<evidence type="ECO:0000313" key="17">
    <source>
        <dbReference type="EMBL" id="CAD8305148.1"/>
    </source>
</evidence>
<keyword evidence="3" id="KW-0109">Calcium transport</keyword>
<feature type="transmembrane region" description="Helical" evidence="15">
    <location>
        <begin position="616"/>
        <end position="634"/>
    </location>
</feature>
<dbReference type="PROSITE" id="PS50096">
    <property type="entry name" value="IQ"/>
    <property type="match status" value="1"/>
</dbReference>
<feature type="transmembrane region" description="Helical" evidence="15">
    <location>
        <begin position="504"/>
        <end position="528"/>
    </location>
</feature>
<keyword evidence="6" id="KW-0677">Repeat</keyword>
<feature type="domain" description="Ion transport" evidence="16">
    <location>
        <begin position="893"/>
        <end position="1197"/>
    </location>
</feature>
<evidence type="ECO:0000256" key="13">
    <source>
        <dbReference type="ARBA" id="ARBA00023303"/>
    </source>
</evidence>
<feature type="transmembrane region" description="Helical" evidence="15">
    <location>
        <begin position="21"/>
        <end position="43"/>
    </location>
</feature>
<dbReference type="InterPro" id="IPR005821">
    <property type="entry name" value="Ion_trans_dom"/>
</dbReference>
<keyword evidence="5 15" id="KW-0812">Transmembrane</keyword>
<accession>A0A7R9VTD2</accession>